<organism evidence="1 2">
    <name type="scientific">Lentzea jiangxiensis</name>
    <dbReference type="NCBI Taxonomy" id="641025"/>
    <lineage>
        <taxon>Bacteria</taxon>
        <taxon>Bacillati</taxon>
        <taxon>Actinomycetota</taxon>
        <taxon>Actinomycetes</taxon>
        <taxon>Pseudonocardiales</taxon>
        <taxon>Pseudonocardiaceae</taxon>
        <taxon>Lentzea</taxon>
    </lineage>
</organism>
<proteinExistence type="predicted"/>
<dbReference type="EMBL" id="FNIX01000004">
    <property type="protein sequence ID" value="SDO91144.1"/>
    <property type="molecule type" value="Genomic_DNA"/>
</dbReference>
<keyword evidence="2" id="KW-1185">Reference proteome</keyword>
<evidence type="ECO:0000313" key="2">
    <source>
        <dbReference type="Proteomes" id="UP000199691"/>
    </source>
</evidence>
<reference evidence="2" key="1">
    <citation type="submission" date="2016-10" db="EMBL/GenBank/DDBJ databases">
        <authorList>
            <person name="Varghese N."/>
            <person name="Submissions S."/>
        </authorList>
    </citation>
    <scope>NUCLEOTIDE SEQUENCE [LARGE SCALE GENOMIC DNA]</scope>
    <source>
        <strain evidence="2">CGMCC 4.6609</strain>
    </source>
</reference>
<gene>
    <name evidence="1" type="ORF">SAMN05421507_104383</name>
</gene>
<dbReference type="OrthoDB" id="4329452at2"/>
<dbReference type="RefSeq" id="WP_090097569.1">
    <property type="nucleotide sequence ID" value="NZ_FNIX01000004.1"/>
</dbReference>
<dbReference type="AlphaFoldDB" id="A0A1H0NEL8"/>
<name>A0A1H0NEL8_9PSEU</name>
<dbReference type="Proteomes" id="UP000199691">
    <property type="component" value="Unassembled WGS sequence"/>
</dbReference>
<sequence>MAVMHVRNGSSRWLVVWLEPRGEDRWLERGDMLCIRTDNNGESLGFDVEYHANDEERADGIENLTIYVENCSYDVDVTDEDGNFVECGHKRPEEIDRKWTARRVAAEEELNRTS</sequence>
<accession>A0A1H0NEL8</accession>
<protein>
    <submittedName>
        <fullName evidence="1">Uncharacterized protein</fullName>
    </submittedName>
</protein>
<evidence type="ECO:0000313" key="1">
    <source>
        <dbReference type="EMBL" id="SDO91144.1"/>
    </source>
</evidence>